<reference evidence="3 4" key="1">
    <citation type="journal article" date="2023" name="ISME J.">
        <title>Thermophilic Dehalococcoidia with unusual traits shed light on an unexpected past.</title>
        <authorList>
            <person name="Palmer M."/>
            <person name="Covington J.K."/>
            <person name="Zhou E.M."/>
            <person name="Thomas S.C."/>
            <person name="Habib N."/>
            <person name="Seymour C.O."/>
            <person name="Lai D."/>
            <person name="Johnston J."/>
            <person name="Hashimi A."/>
            <person name="Jiao J.Y."/>
            <person name="Muok A.R."/>
            <person name="Liu L."/>
            <person name="Xian W.D."/>
            <person name="Zhi X.Y."/>
            <person name="Li M.M."/>
            <person name="Silva L.P."/>
            <person name="Bowen B.P."/>
            <person name="Louie K."/>
            <person name="Briegel A."/>
            <person name="Pett-Ridge J."/>
            <person name="Weber P.K."/>
            <person name="Tocheva E.I."/>
            <person name="Woyke T."/>
            <person name="Northen T.R."/>
            <person name="Mayali X."/>
            <person name="Li W.J."/>
            <person name="Hedlund B.P."/>
        </authorList>
    </citation>
    <scope>NUCLEOTIDE SEQUENCE [LARGE SCALE GENOMIC DNA]</scope>
    <source>
        <strain evidence="3 4">YIM 72310</strain>
    </source>
</reference>
<keyword evidence="4" id="KW-1185">Reference proteome</keyword>
<feature type="region of interest" description="Disordered" evidence="1">
    <location>
        <begin position="182"/>
        <end position="240"/>
    </location>
</feature>
<dbReference type="EMBL" id="CP115149">
    <property type="protein sequence ID" value="WBL35238.1"/>
    <property type="molecule type" value="Genomic_DNA"/>
</dbReference>
<dbReference type="Pfam" id="PF01841">
    <property type="entry name" value="Transglut_core"/>
    <property type="match status" value="1"/>
</dbReference>
<dbReference type="InterPro" id="IPR038765">
    <property type="entry name" value="Papain-like_cys_pep_sf"/>
</dbReference>
<feature type="compositionally biased region" description="Low complexity" evidence="1">
    <location>
        <begin position="196"/>
        <end position="216"/>
    </location>
</feature>
<dbReference type="Proteomes" id="UP001212803">
    <property type="component" value="Chromosome"/>
</dbReference>
<feature type="domain" description="Transglutaminase-like" evidence="2">
    <location>
        <begin position="103"/>
        <end position="174"/>
    </location>
</feature>
<gene>
    <name evidence="3" type="ORF">O0235_10615</name>
</gene>
<evidence type="ECO:0000259" key="2">
    <source>
        <dbReference type="SMART" id="SM00460"/>
    </source>
</evidence>
<name>A0ABY7M6I3_9CHLR</name>
<dbReference type="SUPFAM" id="SSF54001">
    <property type="entry name" value="Cysteine proteinases"/>
    <property type="match status" value="1"/>
</dbReference>
<protein>
    <submittedName>
        <fullName evidence="3">Transglutaminase-like domain-containing protein</fullName>
    </submittedName>
</protein>
<dbReference type="PANTHER" id="PTHR42736:SF1">
    <property type="entry name" value="PROTEIN-GLUTAMINE GAMMA-GLUTAMYLTRANSFERASE"/>
    <property type="match status" value="1"/>
</dbReference>
<dbReference type="RefSeq" id="WP_270055765.1">
    <property type="nucleotide sequence ID" value="NZ_CP115149.1"/>
</dbReference>
<evidence type="ECO:0000313" key="4">
    <source>
        <dbReference type="Proteomes" id="UP001212803"/>
    </source>
</evidence>
<accession>A0ABY7M6I3</accession>
<evidence type="ECO:0000256" key="1">
    <source>
        <dbReference type="SAM" id="MobiDB-lite"/>
    </source>
</evidence>
<evidence type="ECO:0000313" key="3">
    <source>
        <dbReference type="EMBL" id="WBL35238.1"/>
    </source>
</evidence>
<dbReference type="InterPro" id="IPR002931">
    <property type="entry name" value="Transglutaminase-like"/>
</dbReference>
<feature type="compositionally biased region" description="Low complexity" evidence="1">
    <location>
        <begin position="225"/>
        <end position="240"/>
    </location>
</feature>
<dbReference type="SMART" id="SM00460">
    <property type="entry name" value="TGc"/>
    <property type="match status" value="1"/>
</dbReference>
<dbReference type="InterPro" id="IPR052901">
    <property type="entry name" value="Bact_TGase-like"/>
</dbReference>
<sequence>MSPSAPDDTYNSFGSVSTATAAQLDAAGTTYPDWVLERYLQLPGSLPQSVRDETRRIIAESGARTPYTAGEGQLEAYLRTFPYWDLARVPAPPPGRDAVEFLLFDLKRGYFDYQSSAMCVMLRTAGIPCRVAVGYVLTPGSGEETLYTVRKSDAYSWVEVFFSLLRLGRIQSHLRPAAKAARAASASPSFPPTPSSSPRSKSSSAPITSTPGAAPARSRKPSPRTPSSTSASTGSSSSSR</sequence>
<proteinExistence type="predicted"/>
<dbReference type="Gene3D" id="3.10.620.30">
    <property type="match status" value="1"/>
</dbReference>
<organism evidence="3 4">
    <name type="scientific">Tepidiforma flava</name>
    <dbReference type="NCBI Taxonomy" id="3004094"/>
    <lineage>
        <taxon>Bacteria</taxon>
        <taxon>Bacillati</taxon>
        <taxon>Chloroflexota</taxon>
        <taxon>Tepidiformia</taxon>
        <taxon>Tepidiformales</taxon>
        <taxon>Tepidiformaceae</taxon>
        <taxon>Tepidiforma</taxon>
    </lineage>
</organism>
<dbReference type="PANTHER" id="PTHR42736">
    <property type="entry name" value="PROTEIN-GLUTAMINE GAMMA-GLUTAMYLTRANSFERASE"/>
    <property type="match status" value="1"/>
</dbReference>